<dbReference type="STRING" id="373903.Hore_11110"/>
<gene>
    <name evidence="2" type="ordered locus">Hore_11110</name>
</gene>
<dbReference type="AlphaFoldDB" id="B8CX45"/>
<evidence type="ECO:0000313" key="3">
    <source>
        <dbReference type="Proteomes" id="UP000000719"/>
    </source>
</evidence>
<dbReference type="Proteomes" id="UP000000719">
    <property type="component" value="Chromosome"/>
</dbReference>
<keyword evidence="3" id="KW-1185">Reference proteome</keyword>
<organism evidence="2 3">
    <name type="scientific">Halothermothrix orenii (strain H 168 / OCM 544 / DSM 9562)</name>
    <dbReference type="NCBI Taxonomy" id="373903"/>
    <lineage>
        <taxon>Bacteria</taxon>
        <taxon>Bacillati</taxon>
        <taxon>Bacillota</taxon>
        <taxon>Clostridia</taxon>
        <taxon>Halanaerobiales</taxon>
        <taxon>Halothermotrichaceae</taxon>
        <taxon>Halothermothrix</taxon>
    </lineage>
</organism>
<keyword evidence="1" id="KW-1133">Transmembrane helix</keyword>
<evidence type="ECO:0000256" key="1">
    <source>
        <dbReference type="SAM" id="Phobius"/>
    </source>
</evidence>
<dbReference type="RefSeq" id="WP_012636049.1">
    <property type="nucleotide sequence ID" value="NC_011899.1"/>
</dbReference>
<dbReference type="HOGENOM" id="CLU_2046394_0_0_9"/>
<keyword evidence="1" id="KW-0472">Membrane</keyword>
<sequence>MDIIIGIVLFAMAFIILYAWGFIKAQRKPQVLQLKFKKMVWNKVMNLLEGKNRIEFKDIINSLDGLELKGGFLSNLSIKVENPEELANSILDEMVERGLLKIHSRGKVISYELLTQKKEG</sequence>
<proteinExistence type="predicted"/>
<reference evidence="2 3" key="1">
    <citation type="journal article" date="2009" name="PLoS ONE">
        <title>Genome analysis of the anaerobic thermohalophilic bacterium Halothermothrix orenii.</title>
        <authorList>
            <person name="Mavromatis K."/>
            <person name="Ivanova N."/>
            <person name="Anderson I."/>
            <person name="Lykidis A."/>
            <person name="Hooper S.D."/>
            <person name="Sun H."/>
            <person name="Kunin V."/>
            <person name="Lapidus A."/>
            <person name="Hugenholtz P."/>
            <person name="Patel B."/>
            <person name="Kyrpides N.C."/>
        </authorList>
    </citation>
    <scope>NUCLEOTIDE SEQUENCE [LARGE SCALE GENOMIC DNA]</scope>
    <source>
        <strain evidence="3">H 168 / OCM 544 / DSM 9562</strain>
    </source>
</reference>
<evidence type="ECO:0000313" key="2">
    <source>
        <dbReference type="EMBL" id="ACL69864.1"/>
    </source>
</evidence>
<dbReference type="KEGG" id="hor:Hore_11110"/>
<dbReference type="EMBL" id="CP001098">
    <property type="protein sequence ID" value="ACL69864.1"/>
    <property type="molecule type" value="Genomic_DNA"/>
</dbReference>
<dbReference type="OrthoDB" id="1954282at2"/>
<name>B8CX45_HALOH</name>
<accession>B8CX45</accession>
<feature type="transmembrane region" description="Helical" evidence="1">
    <location>
        <begin position="6"/>
        <end position="23"/>
    </location>
</feature>
<protein>
    <submittedName>
        <fullName evidence="2">Uncharacterized protein</fullName>
    </submittedName>
</protein>
<keyword evidence="1" id="KW-0812">Transmembrane</keyword>